<accession>A0AAD9KP06</accession>
<keyword evidence="3" id="KW-1015">Disulfide bond</keyword>
<dbReference type="SMART" id="SM00409">
    <property type="entry name" value="IG"/>
    <property type="match status" value="2"/>
</dbReference>
<gene>
    <name evidence="5" type="ORF">NP493_754g01000</name>
</gene>
<dbReference type="CDD" id="cd09275">
    <property type="entry name" value="RNase_HI_RT_DIRS1"/>
    <property type="match status" value="1"/>
</dbReference>
<dbReference type="InterPro" id="IPR007110">
    <property type="entry name" value="Ig-like_dom"/>
</dbReference>
<feature type="domain" description="Ig-like" evidence="4">
    <location>
        <begin position="428"/>
        <end position="505"/>
    </location>
</feature>
<dbReference type="Proteomes" id="UP001209878">
    <property type="component" value="Unassembled WGS sequence"/>
</dbReference>
<dbReference type="InterPro" id="IPR013162">
    <property type="entry name" value="CD80_C2-set"/>
</dbReference>
<dbReference type="PANTHER" id="PTHR45889">
    <property type="entry name" value="IG-LIKE DOMAIN-CONTAINING PROTEIN"/>
    <property type="match status" value="1"/>
</dbReference>
<keyword evidence="6" id="KW-1185">Reference proteome</keyword>
<dbReference type="InterPro" id="IPR003599">
    <property type="entry name" value="Ig_sub"/>
</dbReference>
<dbReference type="PANTHER" id="PTHR45889:SF8">
    <property type="entry name" value="IG-LIKE DOMAIN-CONTAINING PROTEIN"/>
    <property type="match status" value="1"/>
</dbReference>
<evidence type="ECO:0000259" key="4">
    <source>
        <dbReference type="PROSITE" id="PS50835"/>
    </source>
</evidence>
<feature type="domain" description="Ig-like" evidence="4">
    <location>
        <begin position="319"/>
        <end position="396"/>
    </location>
</feature>
<comment type="subcellular location">
    <subcellularLocation>
        <location evidence="1">Membrane</location>
        <topology evidence="1">Single-pass membrane protein</topology>
    </subcellularLocation>
</comment>
<dbReference type="Gene3D" id="2.60.40.10">
    <property type="entry name" value="Immunoglobulins"/>
    <property type="match status" value="3"/>
</dbReference>
<evidence type="ECO:0000256" key="2">
    <source>
        <dbReference type="ARBA" id="ARBA00023136"/>
    </source>
</evidence>
<dbReference type="InterPro" id="IPR013098">
    <property type="entry name" value="Ig_I-set"/>
</dbReference>
<organism evidence="5 6">
    <name type="scientific">Ridgeia piscesae</name>
    <name type="common">Tubeworm</name>
    <dbReference type="NCBI Taxonomy" id="27915"/>
    <lineage>
        <taxon>Eukaryota</taxon>
        <taxon>Metazoa</taxon>
        <taxon>Spiralia</taxon>
        <taxon>Lophotrochozoa</taxon>
        <taxon>Annelida</taxon>
        <taxon>Polychaeta</taxon>
        <taxon>Sedentaria</taxon>
        <taxon>Canalipalpata</taxon>
        <taxon>Sabellida</taxon>
        <taxon>Siboglinidae</taxon>
        <taxon>Ridgeia</taxon>
    </lineage>
</organism>
<dbReference type="SUPFAM" id="SSF48726">
    <property type="entry name" value="Immunoglobulin"/>
    <property type="match status" value="3"/>
</dbReference>
<dbReference type="Pfam" id="PF07679">
    <property type="entry name" value="I-set"/>
    <property type="match status" value="1"/>
</dbReference>
<dbReference type="InterPro" id="IPR003598">
    <property type="entry name" value="Ig_sub2"/>
</dbReference>
<dbReference type="EMBL" id="JAODUO010000753">
    <property type="protein sequence ID" value="KAK2175069.1"/>
    <property type="molecule type" value="Genomic_DNA"/>
</dbReference>
<sequence>MECIDGVVCMDNNREITSHQRGRVGSHTQTHDPLVAEAYGLDNPGWFRNSTVIFYINKQGGTRSIQLCRQAMRLLLMCQGNQIVLRSRHIPGRLNVLADILSRHTQISGWNLALVLSALTKPPFKLLYQASDQLLTWKTVFLIALASGKCRALRFYLERSAPWMEHKRLLFVWFKPGHNRDIAPSHNPGWIRKTILECYNKIPYTYPRVPQVHPEGVSVTGLGQKVIEYIEVEVTCDVSRVKPAADIYWRKGPDGPLQTGTTSSGLNQDGKTFHLQSTYKVSFSRNDRNTTLYCLVTRPGNETDVWGSANQTVSVACPPGTAVTLTSPWPPTDGNTTKLTCDITDSTNPRDVMKVIWRKGDVTLPTSNRYKLSGRVLTISSLDHIVDDGHYSCAAEIQAGMGDFGAKFLLQINYVLSTRVSHSVTPTEGMSVTMTCDITDGRPRVIKHVTWTKGHNTLPTSGRYKLSDNGKVLTISSLDHTVDDGNYSCAATNDAGTGGFSTKFHLLVNWP</sequence>
<reference evidence="5" key="1">
    <citation type="journal article" date="2023" name="Mol. Biol. Evol.">
        <title>Third-Generation Sequencing Reveals the Adaptive Role of the Epigenome in Three Deep-Sea Polychaetes.</title>
        <authorList>
            <person name="Perez M."/>
            <person name="Aroh O."/>
            <person name="Sun Y."/>
            <person name="Lan Y."/>
            <person name="Juniper S.K."/>
            <person name="Young C.R."/>
            <person name="Angers B."/>
            <person name="Qian P.Y."/>
        </authorList>
    </citation>
    <scope>NUCLEOTIDE SEQUENCE</scope>
    <source>
        <strain evidence="5">R07B-5</strain>
    </source>
</reference>
<dbReference type="AlphaFoldDB" id="A0AAD9KP06"/>
<dbReference type="GO" id="GO:0016020">
    <property type="term" value="C:membrane"/>
    <property type="evidence" value="ECO:0007669"/>
    <property type="project" value="UniProtKB-SubCell"/>
</dbReference>
<dbReference type="InterPro" id="IPR013783">
    <property type="entry name" value="Ig-like_fold"/>
</dbReference>
<dbReference type="SMART" id="SM00408">
    <property type="entry name" value="IGc2"/>
    <property type="match status" value="2"/>
</dbReference>
<comment type="caution">
    <text evidence="5">The sequence shown here is derived from an EMBL/GenBank/DDBJ whole genome shotgun (WGS) entry which is preliminary data.</text>
</comment>
<evidence type="ECO:0000313" key="5">
    <source>
        <dbReference type="EMBL" id="KAK2175069.1"/>
    </source>
</evidence>
<feature type="domain" description="Ig-like" evidence="4">
    <location>
        <begin position="207"/>
        <end position="314"/>
    </location>
</feature>
<dbReference type="PROSITE" id="PS50835">
    <property type="entry name" value="IG_LIKE"/>
    <property type="match status" value="3"/>
</dbReference>
<evidence type="ECO:0000256" key="1">
    <source>
        <dbReference type="ARBA" id="ARBA00004167"/>
    </source>
</evidence>
<protein>
    <recommendedName>
        <fullName evidence="4">Ig-like domain-containing protein</fullName>
    </recommendedName>
</protein>
<proteinExistence type="predicted"/>
<evidence type="ECO:0000313" key="6">
    <source>
        <dbReference type="Proteomes" id="UP001209878"/>
    </source>
</evidence>
<dbReference type="Pfam" id="PF08205">
    <property type="entry name" value="C2-set_2"/>
    <property type="match status" value="1"/>
</dbReference>
<keyword evidence="2" id="KW-0472">Membrane</keyword>
<dbReference type="InterPro" id="IPR036179">
    <property type="entry name" value="Ig-like_dom_sf"/>
</dbReference>
<evidence type="ECO:0000256" key="3">
    <source>
        <dbReference type="ARBA" id="ARBA00023157"/>
    </source>
</evidence>
<name>A0AAD9KP06_RIDPI</name>